<dbReference type="Proteomes" id="UP001208017">
    <property type="component" value="Unassembled WGS sequence"/>
</dbReference>
<dbReference type="Gene3D" id="3.40.50.300">
    <property type="entry name" value="P-loop containing nucleotide triphosphate hydrolases"/>
    <property type="match status" value="2"/>
</dbReference>
<dbReference type="InterPro" id="IPR027417">
    <property type="entry name" value="P-loop_NTPase"/>
</dbReference>
<feature type="domain" description="YhaN AAA" evidence="3">
    <location>
        <begin position="1"/>
        <end position="202"/>
    </location>
</feature>
<sequence>MRIERVQVYGFGEWQDVEWQFEPGLNVILGRNEAGKTTVMAFVRAVLFGFERRSAQALHLRYEPRGGGGYGGAVTLVDAAGARYRIERTGTSRSAGDVRVYLPDGTTGGEEQVHLLLGKMNDKVFKNIFAFGLTELQQLETLQTEEVNGFLYRAGTGSGLSILQVQKKLEGLEESYFKKGGKSKQLKLLTTGKSLEREQDTILDLQRENETYNRCVRDLQAVEGRIDEQTRLVEAGEERVKRQDVLLQQEETYEAWREQERRLQALPVIAEFPQDGVARLEQLLERRREVEAEIEGLTARERKESAVLDGLVVREDVLAAQEQILRLRDQVPLVRDRVQSLREQSVRIEALDGALAQFRRVTGLDWEEERIAAFDFSFAHKQALQEQAEQERSLREAGNGWALRERELREKAEDLQKREGELLERQEALPKVMSDEERVQAEDALNWLREQLPRAESLRQSQEHLAEQISRDEELLGGTGRTAAKSTFRMGQSGRSDAKPSFAMEKWVLAALAVLLPLILLVLGSLLPALIVFLVLGALAALKWRTPAPGKASSGDRASMLRETLAGNRAHFERLRREQDDLQAQAARLLAPHGLAFVRESLRTLEERLRRDDERRQDRQRWEEQWRDLIRDQDVQDLAVARLNRDKDAHRRERDAWQASWTSWLSERGLPTEWTPSLTEQTLPEIEKARDAVRQKREGAKLAAGWRDFVDNLEREARTLAERLGDKAAFSTDLSAIIHKLSSCLQDEERKASQRAHLTDKLSTVRDALQEKQNLLRAHLDAQAQLFRSADAADEETFRRRAAQFAERTRRLDERDRLHAILLRSAGGEAAWVKFCAEMEAADADQRREALTAEKVRLAELRAVLQGLQEEKGSLKQKLSSLETSERLSEARQNHRQLTARLEREADEWSVYAVARHLLQRTMGIYEREKQPAVIKRAADYFRRLTEGRYTGVYVPLGDKRIEVERQDGHRFEPAYLSRGTVEQLYLAMRFALVHEYRQSVALPLVLDDIFVNFDPERTKAALRTLVEIAGEQQILFFTCHPHISGCLREMRAEHHLLSFESSEHAKTPYSV</sequence>
<evidence type="ECO:0000256" key="2">
    <source>
        <dbReference type="SAM" id="Phobius"/>
    </source>
</evidence>
<dbReference type="EMBL" id="JAPMLT010000013">
    <property type="protein sequence ID" value="MCX7571810.1"/>
    <property type="molecule type" value="Genomic_DNA"/>
</dbReference>
<evidence type="ECO:0000313" key="5">
    <source>
        <dbReference type="Proteomes" id="UP001208017"/>
    </source>
</evidence>
<dbReference type="Pfam" id="PF13514">
    <property type="entry name" value="AAA_27"/>
    <property type="match status" value="1"/>
</dbReference>
<name>A0ABT3X877_9BACL</name>
<dbReference type="InterPro" id="IPR038734">
    <property type="entry name" value="YhaN_AAA"/>
</dbReference>
<comment type="caution">
    <text evidence="4">The sequence shown here is derived from an EMBL/GenBank/DDBJ whole genome shotgun (WGS) entry which is preliminary data.</text>
</comment>
<evidence type="ECO:0000259" key="3">
    <source>
        <dbReference type="Pfam" id="PF13514"/>
    </source>
</evidence>
<keyword evidence="5" id="KW-1185">Reference proteome</keyword>
<dbReference type="PANTHER" id="PTHR41259:SF1">
    <property type="entry name" value="DOUBLE-STRAND BREAK REPAIR RAD50 ATPASE, PUTATIVE-RELATED"/>
    <property type="match status" value="1"/>
</dbReference>
<feature type="coiled-coil region" evidence="1">
    <location>
        <begin position="841"/>
        <end position="908"/>
    </location>
</feature>
<feature type="transmembrane region" description="Helical" evidence="2">
    <location>
        <begin position="507"/>
        <end position="536"/>
    </location>
</feature>
<protein>
    <submittedName>
        <fullName evidence="4">AAA family ATPase</fullName>
    </submittedName>
</protein>
<feature type="coiled-coil region" evidence="1">
    <location>
        <begin position="195"/>
        <end position="300"/>
    </location>
</feature>
<organism evidence="4 5">
    <name type="scientific">Tumebacillus lacus</name>
    <dbReference type="NCBI Taxonomy" id="2995335"/>
    <lineage>
        <taxon>Bacteria</taxon>
        <taxon>Bacillati</taxon>
        <taxon>Bacillota</taxon>
        <taxon>Bacilli</taxon>
        <taxon>Bacillales</taxon>
        <taxon>Alicyclobacillaceae</taxon>
        <taxon>Tumebacillus</taxon>
    </lineage>
</organism>
<reference evidence="4 5" key="1">
    <citation type="submission" date="2022-11" db="EMBL/GenBank/DDBJ databases">
        <title>Study of microbial diversity in lake waters.</title>
        <authorList>
            <person name="Zhang J."/>
        </authorList>
    </citation>
    <scope>NUCLEOTIDE SEQUENCE [LARGE SCALE GENOMIC DNA]</scope>
    <source>
        <strain evidence="4 5">DT12</strain>
    </source>
</reference>
<dbReference type="SUPFAM" id="SSF52540">
    <property type="entry name" value="P-loop containing nucleoside triphosphate hydrolases"/>
    <property type="match status" value="1"/>
</dbReference>
<keyword evidence="2" id="KW-0812">Transmembrane</keyword>
<dbReference type="RefSeq" id="WP_267153061.1">
    <property type="nucleotide sequence ID" value="NZ_JAPMLT010000013.1"/>
</dbReference>
<gene>
    <name evidence="4" type="ORF">OS242_17845</name>
</gene>
<keyword evidence="2" id="KW-1133">Transmembrane helix</keyword>
<evidence type="ECO:0000256" key="1">
    <source>
        <dbReference type="SAM" id="Coils"/>
    </source>
</evidence>
<keyword evidence="2" id="KW-0472">Membrane</keyword>
<accession>A0ABT3X877</accession>
<proteinExistence type="predicted"/>
<keyword evidence="1" id="KW-0175">Coiled coil</keyword>
<dbReference type="PANTHER" id="PTHR41259">
    <property type="entry name" value="DOUBLE-STRAND BREAK REPAIR RAD50 ATPASE, PUTATIVE-RELATED"/>
    <property type="match status" value="1"/>
</dbReference>
<evidence type="ECO:0000313" key="4">
    <source>
        <dbReference type="EMBL" id="MCX7571810.1"/>
    </source>
</evidence>